<dbReference type="HAMAP" id="MF_00374">
    <property type="entry name" value="Ribosomal_uL29"/>
    <property type="match status" value="1"/>
</dbReference>
<evidence type="ECO:0000256" key="4">
    <source>
        <dbReference type="SAM" id="Coils"/>
    </source>
</evidence>
<feature type="coiled-coil region" evidence="4">
    <location>
        <begin position="7"/>
        <end position="34"/>
    </location>
</feature>
<dbReference type="InterPro" id="IPR036049">
    <property type="entry name" value="Ribosomal_uL29_sf"/>
</dbReference>
<evidence type="ECO:0000256" key="2">
    <source>
        <dbReference type="ARBA" id="ARBA00022980"/>
    </source>
</evidence>
<dbReference type="SUPFAM" id="SSF46561">
    <property type="entry name" value="Ribosomal protein L29 (L29p)"/>
    <property type="match status" value="1"/>
</dbReference>
<name>A0A0J9XCV0_GEOCN</name>
<evidence type="ECO:0000313" key="6">
    <source>
        <dbReference type="Proteomes" id="UP000242525"/>
    </source>
</evidence>
<protein>
    <submittedName>
        <fullName evidence="5">Similar to Saccharomyces cerevisiae YDL136W RPL35B Protein component of the large (60S) ribosomal subunit</fullName>
    </submittedName>
</protein>
<gene>
    <name evidence="5" type="ORF">BN980_GECA09s04124g</name>
</gene>
<dbReference type="PANTHER" id="PTHR45722:SF2">
    <property type="entry name" value="LARGE RIBOSOMAL SUBUNIT PROTEIN UL29-RELATED"/>
    <property type="match status" value="1"/>
</dbReference>
<dbReference type="NCBIfam" id="TIGR00012">
    <property type="entry name" value="L29"/>
    <property type="match status" value="1"/>
</dbReference>
<organism evidence="5 6">
    <name type="scientific">Geotrichum candidum</name>
    <name type="common">Oospora lactis</name>
    <name type="synonym">Dipodascus geotrichum</name>
    <dbReference type="NCBI Taxonomy" id="1173061"/>
    <lineage>
        <taxon>Eukaryota</taxon>
        <taxon>Fungi</taxon>
        <taxon>Dikarya</taxon>
        <taxon>Ascomycota</taxon>
        <taxon>Saccharomycotina</taxon>
        <taxon>Dipodascomycetes</taxon>
        <taxon>Dipodascales</taxon>
        <taxon>Dipodascaceae</taxon>
        <taxon>Geotrichum</taxon>
    </lineage>
</organism>
<dbReference type="Gene3D" id="1.10.287.310">
    <property type="match status" value="1"/>
</dbReference>
<dbReference type="PANTHER" id="PTHR45722">
    <property type="entry name" value="60S RIBOSOMAL PROTEIN L35"/>
    <property type="match status" value="1"/>
</dbReference>
<dbReference type="GO" id="GO:0002181">
    <property type="term" value="P:cytoplasmic translation"/>
    <property type="evidence" value="ECO:0007669"/>
    <property type="project" value="UniProtKB-ARBA"/>
</dbReference>
<dbReference type="OrthoDB" id="528635at2759"/>
<dbReference type="Proteomes" id="UP000242525">
    <property type="component" value="Unassembled WGS sequence"/>
</dbReference>
<dbReference type="InterPro" id="IPR001854">
    <property type="entry name" value="Ribosomal_uL29"/>
</dbReference>
<comment type="similarity">
    <text evidence="1">Belongs to the universal ribosomal protein uL29 family.</text>
</comment>
<evidence type="ECO:0000313" key="5">
    <source>
        <dbReference type="EMBL" id="CDO55096.1"/>
    </source>
</evidence>
<accession>A0A0J9XCV0</accession>
<dbReference type="GO" id="GO:0000463">
    <property type="term" value="P:maturation of LSU-rRNA from tricistronic rRNA transcript (SSU-rRNA, 5.8S rRNA, LSU-rRNA)"/>
    <property type="evidence" value="ECO:0007669"/>
    <property type="project" value="InterPro"/>
</dbReference>
<proteinExistence type="inferred from homology"/>
<dbReference type="FunFam" id="6.10.250.3450:FF:000001">
    <property type="entry name" value="60S ribosomal protein L35"/>
    <property type="match status" value="1"/>
</dbReference>
<dbReference type="Pfam" id="PF00831">
    <property type="entry name" value="Ribosomal_L29"/>
    <property type="match status" value="1"/>
</dbReference>
<keyword evidence="6" id="KW-1185">Reference proteome</keyword>
<keyword evidence="4" id="KW-0175">Coiled coil</keyword>
<sequence>MVGVKASELRNKNKTQLEEQLAGLKEELSKLRVQQSSKSVKSTKISEVRKSIARILTVINLTQREQLREFYKNKKYIPKDLRAKQTRAIRRRLTVAQVQAKTVKQQKAEKAFPQRKYAIKA</sequence>
<dbReference type="InterPro" id="IPR045059">
    <property type="entry name" value="Ribosomal_uL29_euk"/>
</dbReference>
<keyword evidence="2" id="KW-0689">Ribosomal protein</keyword>
<dbReference type="GO" id="GO:0003729">
    <property type="term" value="F:mRNA binding"/>
    <property type="evidence" value="ECO:0007669"/>
    <property type="project" value="TreeGrafter"/>
</dbReference>
<dbReference type="STRING" id="1173061.A0A0J9XCV0"/>
<dbReference type="GO" id="GO:0022625">
    <property type="term" value="C:cytosolic large ribosomal subunit"/>
    <property type="evidence" value="ECO:0007669"/>
    <property type="project" value="InterPro"/>
</dbReference>
<comment type="caution">
    <text evidence="5">The sequence shown here is derived from an EMBL/GenBank/DDBJ whole genome shotgun (WGS) entry which is preliminary data.</text>
</comment>
<dbReference type="Gene3D" id="6.10.250.3450">
    <property type="match status" value="1"/>
</dbReference>
<dbReference type="AlphaFoldDB" id="A0A0J9XCV0"/>
<dbReference type="GO" id="GO:0030687">
    <property type="term" value="C:preribosome, large subunit precursor"/>
    <property type="evidence" value="ECO:0007669"/>
    <property type="project" value="UniProtKB-ARBA"/>
</dbReference>
<keyword evidence="3" id="KW-0687">Ribonucleoprotein</keyword>
<evidence type="ECO:0000256" key="1">
    <source>
        <dbReference type="ARBA" id="ARBA00009254"/>
    </source>
</evidence>
<evidence type="ECO:0000256" key="3">
    <source>
        <dbReference type="ARBA" id="ARBA00023274"/>
    </source>
</evidence>
<dbReference type="FunFam" id="1.10.287.310:FF:000002">
    <property type="entry name" value="60S ribosomal protein L35"/>
    <property type="match status" value="1"/>
</dbReference>
<dbReference type="EMBL" id="CCBN010000009">
    <property type="protein sequence ID" value="CDO55096.1"/>
    <property type="molecule type" value="Genomic_DNA"/>
</dbReference>
<reference evidence="5" key="1">
    <citation type="submission" date="2014-03" db="EMBL/GenBank/DDBJ databases">
        <authorList>
            <person name="Casaregola S."/>
        </authorList>
    </citation>
    <scope>NUCLEOTIDE SEQUENCE [LARGE SCALE GENOMIC DNA]</scope>
    <source>
        <strain evidence="5">CLIB 918</strain>
    </source>
</reference>
<dbReference type="CDD" id="cd00427">
    <property type="entry name" value="Ribosomal_L29_HIP"/>
    <property type="match status" value="1"/>
</dbReference>
<dbReference type="InterPro" id="IPR018254">
    <property type="entry name" value="Ribosomal_uL29_CS"/>
</dbReference>
<dbReference type="PROSITE" id="PS00579">
    <property type="entry name" value="RIBOSOMAL_L29"/>
    <property type="match status" value="1"/>
</dbReference>
<dbReference type="GO" id="GO:0003735">
    <property type="term" value="F:structural constituent of ribosome"/>
    <property type="evidence" value="ECO:0007669"/>
    <property type="project" value="InterPro"/>
</dbReference>